<gene>
    <name evidence="2" type="ORF">HCR03_00555</name>
</gene>
<dbReference type="RefSeq" id="WP_187036165.1">
    <property type="nucleotide sequence ID" value="NZ_CP060286.1"/>
</dbReference>
<dbReference type="Proteomes" id="UP000515909">
    <property type="component" value="Chromosome"/>
</dbReference>
<dbReference type="Pfam" id="PF20229">
    <property type="entry name" value="ChrB_N"/>
    <property type="match status" value="1"/>
</dbReference>
<dbReference type="EMBL" id="CP060286">
    <property type="protein sequence ID" value="QNK40855.1"/>
    <property type="molecule type" value="Genomic_DNA"/>
</dbReference>
<proteinExistence type="predicted"/>
<evidence type="ECO:0000259" key="1">
    <source>
        <dbReference type="Pfam" id="PF20229"/>
    </source>
</evidence>
<organism evidence="2 3">
    <name type="scientific">Caproicibacter fermentans</name>
    <dbReference type="NCBI Taxonomy" id="2576756"/>
    <lineage>
        <taxon>Bacteria</taxon>
        <taxon>Bacillati</taxon>
        <taxon>Bacillota</taxon>
        <taxon>Clostridia</taxon>
        <taxon>Eubacteriales</taxon>
        <taxon>Acutalibacteraceae</taxon>
        <taxon>Caproicibacter</taxon>
    </lineage>
</organism>
<reference evidence="2 3" key="1">
    <citation type="submission" date="2020-08" db="EMBL/GenBank/DDBJ databases">
        <title>The isolate Caproiciproducens sp. 7D4C2 produces n-caproate at mildly acidic conditions from hexoses: genome and rBOX comparison with related strains and chain-elongating bacteria.</title>
        <authorList>
            <person name="Esquivel-Elizondo S."/>
            <person name="Bagci C."/>
            <person name="Temovska M."/>
            <person name="Jeon B.S."/>
            <person name="Bessarab I."/>
            <person name="Williams R.B.H."/>
            <person name="Huson D.H."/>
            <person name="Angenent L.T."/>
        </authorList>
    </citation>
    <scope>NUCLEOTIDE SEQUENCE [LARGE SCALE GENOMIC DNA]</scope>
    <source>
        <strain evidence="2 3">7D4C2</strain>
    </source>
</reference>
<feature type="domain" description="ChrB N-terminal" evidence="1">
    <location>
        <begin position="20"/>
        <end position="174"/>
    </location>
</feature>
<sequence length="177" mass="20759">MSREFLVFSYKLPGSRSNSRVYVWRAIKEFGAVFLQQGVVLLPYRDDLHTSLSALRKKVISFGGISTLGKLQFLEEDDETEIVSEFTGQIDEEYREFIKNCQVLIDELKHENSCGDYNFSEVTENEEEYKKFQRWYEKIGRKNYFQSQLKASAADVLKEAKKELQTYSEEVFKRDAT</sequence>
<evidence type="ECO:0000313" key="3">
    <source>
        <dbReference type="Proteomes" id="UP000515909"/>
    </source>
</evidence>
<accession>A0A7G8TB64</accession>
<dbReference type="InterPro" id="IPR046858">
    <property type="entry name" value="ChrB_N"/>
</dbReference>
<name>A0A7G8TB64_9FIRM</name>
<dbReference type="KEGG" id="cfem:HCR03_00555"/>
<dbReference type="AlphaFoldDB" id="A0A7G8TB64"/>
<protein>
    <submittedName>
        <fullName evidence="2">Chromate resistance protein ChrB</fullName>
    </submittedName>
</protein>
<evidence type="ECO:0000313" key="2">
    <source>
        <dbReference type="EMBL" id="QNK40855.1"/>
    </source>
</evidence>